<accession>A0A2S5R8N7</accession>
<organism evidence="1 2">
    <name type="scientific">Holospora curviuscula</name>
    <dbReference type="NCBI Taxonomy" id="1082868"/>
    <lineage>
        <taxon>Bacteria</taxon>
        <taxon>Pseudomonadati</taxon>
        <taxon>Pseudomonadota</taxon>
        <taxon>Alphaproteobacteria</taxon>
        <taxon>Holosporales</taxon>
        <taxon>Holosporaceae</taxon>
        <taxon>Holospora</taxon>
    </lineage>
</organism>
<sequence length="396" mass="44514">MIALSYKLKLIFLILFSVLHSVELKAVNESDKIKVADEPGSQNESSTYVSPQTGISDIFSSDISVQQQSVKSFVAEILEGKIRSVWKFCPDSTRREKINSLVSENKKNFLRLIQYARVHNVPLNEAEGVQGIGIKAKGTNGVRFITPFTSQGINTAIELMGVEGDEVSSFRTSLLEFYRATKKILQEVGLYPKNIVHKPVALDIFEEEQSDLSLDDKESLMQINKFLHKRFNIFKSCGGFGNIEVQCRFVTGSARHQKLHIDGNTLFVISFGISGVYMQYSGTKIFLPKGENLGWFGEKAQFLLDHSDNGSVSKMLKQLEDSGIDRAYIEALPHGVEYDENDEESKNSVALLLIFVLNNCSSYSFWSKPVEEFQKLVPDQEEKVMIGGKGHDSERR</sequence>
<keyword evidence="2" id="KW-1185">Reference proteome</keyword>
<name>A0A2S5R8N7_9PROT</name>
<dbReference type="Proteomes" id="UP000239425">
    <property type="component" value="Unassembled WGS sequence"/>
</dbReference>
<gene>
    <name evidence="1" type="ORF">HCUR_00840</name>
</gene>
<reference evidence="1 2" key="1">
    <citation type="submission" date="2017-11" db="EMBL/GenBank/DDBJ databases">
        <title>Comparative genomic analysis of Holospora spp., intranuclear symbionts of paramecia.</title>
        <authorList>
            <person name="Garushyants S.K."/>
            <person name="Beliavskaya A."/>
            <person name="Malko D.B."/>
            <person name="Logacheva M.D."/>
            <person name="Rautian M.S."/>
            <person name="Gelfand M.S."/>
        </authorList>
    </citation>
    <scope>NUCLEOTIDE SEQUENCE [LARGE SCALE GENOMIC DNA]</scope>
    <source>
        <strain evidence="2">02AZ16</strain>
    </source>
</reference>
<dbReference type="RefSeq" id="WP_129591903.1">
    <property type="nucleotide sequence ID" value="NZ_PHHC01000083.1"/>
</dbReference>
<dbReference type="EMBL" id="PHHC01000083">
    <property type="protein sequence ID" value="PPE03701.1"/>
    <property type="molecule type" value="Genomic_DNA"/>
</dbReference>
<protein>
    <submittedName>
        <fullName evidence="1">Uncharacterized protein</fullName>
    </submittedName>
</protein>
<evidence type="ECO:0000313" key="1">
    <source>
        <dbReference type="EMBL" id="PPE03701.1"/>
    </source>
</evidence>
<evidence type="ECO:0000313" key="2">
    <source>
        <dbReference type="Proteomes" id="UP000239425"/>
    </source>
</evidence>
<dbReference type="AlphaFoldDB" id="A0A2S5R8N7"/>
<proteinExistence type="predicted"/>
<comment type="caution">
    <text evidence="1">The sequence shown here is derived from an EMBL/GenBank/DDBJ whole genome shotgun (WGS) entry which is preliminary data.</text>
</comment>
<dbReference type="OrthoDB" id="8479806at2"/>